<reference evidence="5" key="2">
    <citation type="submission" date="2008-08" db="EMBL/GenBank/DDBJ databases">
        <authorList>
            <consortium name="Diatom Consortium"/>
            <person name="Grigoriev I."/>
            <person name="Grimwood J."/>
            <person name="Kuo A."/>
            <person name="Otillar R.P."/>
            <person name="Salamov A."/>
            <person name="Detter J.C."/>
            <person name="Lindquist E."/>
            <person name="Shapiro H."/>
            <person name="Lucas S."/>
            <person name="Glavina del Rio T."/>
            <person name="Pitluck S."/>
            <person name="Rokhsar D."/>
            <person name="Bowler C."/>
        </authorList>
    </citation>
    <scope>GENOME REANNOTATION</scope>
    <source>
        <strain evidence="5">CCAP 1055/1</strain>
    </source>
</reference>
<sequence length="273" mass="30321">VEQDYDIRDVLGSGTVGQVLRAIHRQTGHERAVKIIKIKSNYTTASEPAASSATLQAEAAILQSLAHPYIVQLYDVYVSTTAIYLVMELLPGGDLFDRIVDKGIYTETQARQVMRRLLAAVHYLHESCNVVHRDLKPENILLCTSDNDVHIKLTDFGLAKTIDEQGLRTFCGTPQYFAPEVLHRQHTVAGRGRYGKEADLWSAGVILYILLSGTPPFDVQSEGIDAVANSTLQFPTAQWWGVSPAAQDLIRRLLVADPAARWTVVQACQHDWI</sequence>
<accession>B7G6F9</accession>
<dbReference type="InParanoid" id="B7G6F9"/>
<dbReference type="SUPFAM" id="SSF56112">
    <property type="entry name" value="Protein kinase-like (PK-like)"/>
    <property type="match status" value="1"/>
</dbReference>
<dbReference type="GeneID" id="7203350"/>
<dbReference type="PaxDb" id="2850-Phatr14702"/>
<feature type="non-terminal residue" evidence="4">
    <location>
        <position position="1"/>
    </location>
</feature>
<dbReference type="Gene3D" id="3.30.200.20">
    <property type="entry name" value="Phosphorylase Kinase, domain 1"/>
    <property type="match status" value="1"/>
</dbReference>
<dbReference type="Proteomes" id="UP000000759">
    <property type="component" value="Chromosome 16"/>
</dbReference>
<dbReference type="InterPro" id="IPR000719">
    <property type="entry name" value="Prot_kinase_dom"/>
</dbReference>
<dbReference type="InterPro" id="IPR008271">
    <property type="entry name" value="Ser/Thr_kinase_AS"/>
</dbReference>
<evidence type="ECO:0000313" key="5">
    <source>
        <dbReference type="Proteomes" id="UP000000759"/>
    </source>
</evidence>
<evidence type="ECO:0000256" key="1">
    <source>
        <dbReference type="ARBA" id="ARBA00022741"/>
    </source>
</evidence>
<dbReference type="KEGG" id="pti:PHATRDRAFT_14702"/>
<dbReference type="PROSITE" id="PS50011">
    <property type="entry name" value="PROTEIN_KINASE_DOM"/>
    <property type="match status" value="1"/>
</dbReference>
<dbReference type="FunFam" id="1.10.510.10:FF:000571">
    <property type="entry name" value="Maternal embryonic leucine zipper kinase"/>
    <property type="match status" value="1"/>
</dbReference>
<dbReference type="HOGENOM" id="CLU_283502_0_0_1"/>
<dbReference type="InterPro" id="IPR011009">
    <property type="entry name" value="Kinase-like_dom_sf"/>
</dbReference>
<dbReference type="AlphaFoldDB" id="B7G6F9"/>
<dbReference type="CDD" id="cd05117">
    <property type="entry name" value="STKc_CAMK"/>
    <property type="match status" value="1"/>
</dbReference>
<keyword evidence="1" id="KW-0547">Nucleotide-binding</keyword>
<dbReference type="PROSITE" id="PS00108">
    <property type="entry name" value="PROTEIN_KINASE_ST"/>
    <property type="match status" value="1"/>
</dbReference>
<protein>
    <recommendedName>
        <fullName evidence="3">Protein kinase domain-containing protein</fullName>
    </recommendedName>
</protein>
<reference evidence="4 5" key="1">
    <citation type="journal article" date="2008" name="Nature">
        <title>The Phaeodactylum genome reveals the evolutionary history of diatom genomes.</title>
        <authorList>
            <person name="Bowler C."/>
            <person name="Allen A.E."/>
            <person name="Badger J.H."/>
            <person name="Grimwood J."/>
            <person name="Jabbari K."/>
            <person name="Kuo A."/>
            <person name="Maheswari U."/>
            <person name="Martens C."/>
            <person name="Maumus F."/>
            <person name="Otillar R.P."/>
            <person name="Rayko E."/>
            <person name="Salamov A."/>
            <person name="Vandepoele K."/>
            <person name="Beszteri B."/>
            <person name="Gruber A."/>
            <person name="Heijde M."/>
            <person name="Katinka M."/>
            <person name="Mock T."/>
            <person name="Valentin K."/>
            <person name="Verret F."/>
            <person name="Berges J.A."/>
            <person name="Brownlee C."/>
            <person name="Cadoret J.P."/>
            <person name="Chiovitti A."/>
            <person name="Choi C.J."/>
            <person name="Coesel S."/>
            <person name="De Martino A."/>
            <person name="Detter J.C."/>
            <person name="Durkin C."/>
            <person name="Falciatore A."/>
            <person name="Fournet J."/>
            <person name="Haruta M."/>
            <person name="Huysman M.J."/>
            <person name="Jenkins B.D."/>
            <person name="Jiroutova K."/>
            <person name="Jorgensen R.E."/>
            <person name="Joubert Y."/>
            <person name="Kaplan A."/>
            <person name="Kroger N."/>
            <person name="Kroth P.G."/>
            <person name="La Roche J."/>
            <person name="Lindquist E."/>
            <person name="Lommer M."/>
            <person name="Martin-Jezequel V."/>
            <person name="Lopez P.J."/>
            <person name="Lucas S."/>
            <person name="Mangogna M."/>
            <person name="McGinnis K."/>
            <person name="Medlin L.K."/>
            <person name="Montsant A."/>
            <person name="Oudot-Le Secq M.P."/>
            <person name="Napoli C."/>
            <person name="Obornik M."/>
            <person name="Parker M.S."/>
            <person name="Petit J.L."/>
            <person name="Porcel B.M."/>
            <person name="Poulsen N."/>
            <person name="Robison M."/>
            <person name="Rychlewski L."/>
            <person name="Rynearson T.A."/>
            <person name="Schmutz J."/>
            <person name="Shapiro H."/>
            <person name="Siaut M."/>
            <person name="Stanley M."/>
            <person name="Sussman M.R."/>
            <person name="Taylor A.R."/>
            <person name="Vardi A."/>
            <person name="von Dassow P."/>
            <person name="Vyverman W."/>
            <person name="Willis A."/>
            <person name="Wyrwicz L.S."/>
            <person name="Rokhsar D.S."/>
            <person name="Weissenbach J."/>
            <person name="Armbrust E.V."/>
            <person name="Green B.R."/>
            <person name="Van de Peer Y."/>
            <person name="Grigoriev I.V."/>
        </authorList>
    </citation>
    <scope>NUCLEOTIDE SEQUENCE [LARGE SCALE GENOMIC DNA]</scope>
    <source>
        <strain evidence="4 5">CCAP 1055/1</strain>
    </source>
</reference>
<dbReference type="OrthoDB" id="40902at2759"/>
<dbReference type="RefSeq" id="XP_002182566.1">
    <property type="nucleotide sequence ID" value="XM_002182530.1"/>
</dbReference>
<dbReference type="SMART" id="SM00220">
    <property type="entry name" value="S_TKc"/>
    <property type="match status" value="1"/>
</dbReference>
<dbReference type="Pfam" id="PF00069">
    <property type="entry name" value="Pkinase"/>
    <property type="match status" value="1"/>
</dbReference>
<dbReference type="GO" id="GO:0005524">
    <property type="term" value="F:ATP binding"/>
    <property type="evidence" value="ECO:0007669"/>
    <property type="project" value="UniProtKB-KW"/>
</dbReference>
<evidence type="ECO:0000313" key="4">
    <source>
        <dbReference type="EMBL" id="EEC45853.1"/>
    </source>
</evidence>
<organism evidence="4 5">
    <name type="scientific">Phaeodactylum tricornutum (strain CCAP 1055/1)</name>
    <dbReference type="NCBI Taxonomy" id="556484"/>
    <lineage>
        <taxon>Eukaryota</taxon>
        <taxon>Sar</taxon>
        <taxon>Stramenopiles</taxon>
        <taxon>Ochrophyta</taxon>
        <taxon>Bacillariophyta</taxon>
        <taxon>Bacillariophyceae</taxon>
        <taxon>Bacillariophycidae</taxon>
        <taxon>Naviculales</taxon>
        <taxon>Phaeodactylaceae</taxon>
        <taxon>Phaeodactylum</taxon>
    </lineage>
</organism>
<gene>
    <name evidence="4" type="ORF">PHATRDRAFT_14702</name>
</gene>
<dbReference type="EMBL" id="CM000618">
    <property type="protein sequence ID" value="EEC45853.1"/>
    <property type="molecule type" value="Genomic_DNA"/>
</dbReference>
<evidence type="ECO:0000256" key="2">
    <source>
        <dbReference type="ARBA" id="ARBA00022840"/>
    </source>
</evidence>
<feature type="non-terminal residue" evidence="4">
    <location>
        <position position="273"/>
    </location>
</feature>
<dbReference type="GO" id="GO:0004672">
    <property type="term" value="F:protein kinase activity"/>
    <property type="evidence" value="ECO:0007669"/>
    <property type="project" value="InterPro"/>
</dbReference>
<evidence type="ECO:0000259" key="3">
    <source>
        <dbReference type="PROSITE" id="PS50011"/>
    </source>
</evidence>
<dbReference type="Gene3D" id="1.10.510.10">
    <property type="entry name" value="Transferase(Phosphotransferase) domain 1"/>
    <property type="match status" value="1"/>
</dbReference>
<feature type="domain" description="Protein kinase" evidence="3">
    <location>
        <begin position="5"/>
        <end position="273"/>
    </location>
</feature>
<proteinExistence type="predicted"/>
<keyword evidence="5" id="KW-1185">Reference proteome</keyword>
<dbReference type="eggNOG" id="KOG0032">
    <property type="taxonomic scope" value="Eukaryota"/>
</dbReference>
<dbReference type="STRING" id="556484.B7G6F9"/>
<dbReference type="PANTHER" id="PTHR24347">
    <property type="entry name" value="SERINE/THREONINE-PROTEIN KINASE"/>
    <property type="match status" value="1"/>
</dbReference>
<name>B7G6F9_PHATC</name>
<keyword evidence="2" id="KW-0067">ATP-binding</keyword>